<accession>A0A1X0R092</accession>
<dbReference type="Proteomes" id="UP000242414">
    <property type="component" value="Unassembled WGS sequence"/>
</dbReference>
<organism evidence="2">
    <name type="scientific">Rhizopus microsporus var. microsporus</name>
    <dbReference type="NCBI Taxonomy" id="86635"/>
    <lineage>
        <taxon>Eukaryota</taxon>
        <taxon>Fungi</taxon>
        <taxon>Fungi incertae sedis</taxon>
        <taxon>Mucoromycota</taxon>
        <taxon>Mucoromycotina</taxon>
        <taxon>Mucoromycetes</taxon>
        <taxon>Mucorales</taxon>
        <taxon>Mucorineae</taxon>
        <taxon>Rhizopodaceae</taxon>
        <taxon>Rhizopus</taxon>
    </lineage>
</organism>
<dbReference type="AlphaFoldDB" id="A0A1X0R092"/>
<sequence length="232" mass="26872">PKAKNKTAFANLIRSDGFAADVVLYKDVSNNEDVTEQSSDSTFDIQLLSDVLKPGDVDSFSLCGLDPGRQHAFTASYNEGENSHQIRRVSTAEYYNYTGSIHHQRKEQKRIDKKGMKNVLLNISSTKTTSLTQNHMYMTYIIANIQKILDFYGYETAEGRFCCYQGVQRAREEMINILINSGKKYNKDRRKKNTRKNRRSRKKEKVEREKKEKKKDEESSERYGYISSNVSF</sequence>
<feature type="compositionally biased region" description="Basic residues" evidence="1">
    <location>
        <begin position="184"/>
        <end position="203"/>
    </location>
</feature>
<proteinExistence type="predicted"/>
<evidence type="ECO:0000313" key="2">
    <source>
        <dbReference type="EMBL" id="ORE05414.1"/>
    </source>
</evidence>
<gene>
    <name evidence="2" type="ORF">BCV72DRAFT_209362</name>
</gene>
<reference evidence="2" key="1">
    <citation type="journal article" date="2016" name="Proc. Natl. Acad. Sci. U.S.A.">
        <title>Lipid metabolic changes in an early divergent fungus govern the establishment of a mutualistic symbiosis with endobacteria.</title>
        <authorList>
            <person name="Lastovetsky O.A."/>
            <person name="Gaspar M.L."/>
            <person name="Mondo S.J."/>
            <person name="LaButti K.M."/>
            <person name="Sandor L."/>
            <person name="Grigoriev I.V."/>
            <person name="Henry S.A."/>
            <person name="Pawlowska T.E."/>
        </authorList>
    </citation>
    <scope>NUCLEOTIDE SEQUENCE [LARGE SCALE GENOMIC DNA]</scope>
    <source>
        <strain evidence="2">ATCC 52814</strain>
    </source>
</reference>
<feature type="region of interest" description="Disordered" evidence="1">
    <location>
        <begin position="183"/>
        <end position="232"/>
    </location>
</feature>
<dbReference type="EMBL" id="KV921945">
    <property type="protein sequence ID" value="ORE05414.1"/>
    <property type="molecule type" value="Genomic_DNA"/>
</dbReference>
<name>A0A1X0R092_RHIZD</name>
<protein>
    <submittedName>
        <fullName evidence="2">Uncharacterized protein</fullName>
    </submittedName>
</protein>
<dbReference type="OrthoDB" id="2287558at2759"/>
<feature type="compositionally biased region" description="Basic and acidic residues" evidence="1">
    <location>
        <begin position="204"/>
        <end position="221"/>
    </location>
</feature>
<evidence type="ECO:0000256" key="1">
    <source>
        <dbReference type="SAM" id="MobiDB-lite"/>
    </source>
</evidence>
<dbReference type="VEuPathDB" id="FungiDB:BCV72DRAFT_209362"/>
<feature type="non-terminal residue" evidence="2">
    <location>
        <position position="1"/>
    </location>
</feature>